<evidence type="ECO:0000313" key="1">
    <source>
        <dbReference type="EMBL" id="KAI4375616.1"/>
    </source>
</evidence>
<sequence>MFFLFLVLARSDPNVTLVAKACTGGEYENTKYGVSVGYVLEDLRRSTPEQGFEYDCEHEYLGVWSRGHGACFKGLSKEDCGRCMVKAKGLVLQVCANKIHGDVRLQDCRIMYDKMSRA</sequence>
<dbReference type="Proteomes" id="UP001057402">
    <property type="component" value="Chromosome 4"/>
</dbReference>
<name>A0ACB9R929_9MYRT</name>
<keyword evidence="2" id="KW-1185">Reference proteome</keyword>
<comment type="caution">
    <text evidence="1">The sequence shown here is derived from an EMBL/GenBank/DDBJ whole genome shotgun (WGS) entry which is preliminary data.</text>
</comment>
<organism evidence="1 2">
    <name type="scientific">Melastoma candidum</name>
    <dbReference type="NCBI Taxonomy" id="119954"/>
    <lineage>
        <taxon>Eukaryota</taxon>
        <taxon>Viridiplantae</taxon>
        <taxon>Streptophyta</taxon>
        <taxon>Embryophyta</taxon>
        <taxon>Tracheophyta</taxon>
        <taxon>Spermatophyta</taxon>
        <taxon>Magnoliopsida</taxon>
        <taxon>eudicotyledons</taxon>
        <taxon>Gunneridae</taxon>
        <taxon>Pentapetalae</taxon>
        <taxon>rosids</taxon>
        <taxon>malvids</taxon>
        <taxon>Myrtales</taxon>
        <taxon>Melastomataceae</taxon>
        <taxon>Melastomatoideae</taxon>
        <taxon>Melastomateae</taxon>
        <taxon>Melastoma</taxon>
    </lineage>
</organism>
<protein>
    <submittedName>
        <fullName evidence="1">Uncharacterized protein</fullName>
    </submittedName>
</protein>
<accession>A0ACB9R929</accession>
<proteinExistence type="predicted"/>
<evidence type="ECO:0000313" key="2">
    <source>
        <dbReference type="Proteomes" id="UP001057402"/>
    </source>
</evidence>
<reference evidence="2" key="1">
    <citation type="journal article" date="2023" name="Front. Plant Sci.">
        <title>Chromosomal-level genome assembly of Melastoma candidum provides insights into trichome evolution.</title>
        <authorList>
            <person name="Zhong Y."/>
            <person name="Wu W."/>
            <person name="Sun C."/>
            <person name="Zou P."/>
            <person name="Liu Y."/>
            <person name="Dai S."/>
            <person name="Zhou R."/>
        </authorList>
    </citation>
    <scope>NUCLEOTIDE SEQUENCE [LARGE SCALE GENOMIC DNA]</scope>
</reference>
<dbReference type="EMBL" id="CM042883">
    <property type="protein sequence ID" value="KAI4375616.1"/>
    <property type="molecule type" value="Genomic_DNA"/>
</dbReference>
<gene>
    <name evidence="1" type="ORF">MLD38_013466</name>
</gene>